<dbReference type="RefSeq" id="WP_089677852.1">
    <property type="nucleotide sequence ID" value="NZ_FNFO01000001.1"/>
</dbReference>
<evidence type="ECO:0000256" key="1">
    <source>
        <dbReference type="SAM" id="SignalP"/>
    </source>
</evidence>
<feature type="domain" description="Outer membrane protein beta-barrel" evidence="2">
    <location>
        <begin position="49"/>
        <end position="226"/>
    </location>
</feature>
<keyword evidence="4" id="KW-1185">Reference proteome</keyword>
<gene>
    <name evidence="3" type="ORF">SAMN05421823_101105</name>
</gene>
<dbReference type="Proteomes" id="UP000198510">
    <property type="component" value="Unassembled WGS sequence"/>
</dbReference>
<dbReference type="Gene3D" id="2.40.160.20">
    <property type="match status" value="1"/>
</dbReference>
<dbReference type="EMBL" id="FNFO01000001">
    <property type="protein sequence ID" value="SDJ78438.1"/>
    <property type="molecule type" value="Genomic_DNA"/>
</dbReference>
<evidence type="ECO:0000313" key="3">
    <source>
        <dbReference type="EMBL" id="SDJ78438.1"/>
    </source>
</evidence>
<reference evidence="3 4" key="1">
    <citation type="submission" date="2016-10" db="EMBL/GenBank/DDBJ databases">
        <authorList>
            <person name="de Groot N.N."/>
        </authorList>
    </citation>
    <scope>NUCLEOTIDE SEQUENCE [LARGE SCALE GENOMIC DNA]</scope>
    <source>
        <strain evidence="3 4">DSM 25186</strain>
    </source>
</reference>
<feature type="chain" id="PRO_5011603500" evidence="1">
    <location>
        <begin position="20"/>
        <end position="260"/>
    </location>
</feature>
<dbReference type="SUPFAM" id="SSF56925">
    <property type="entry name" value="OMPA-like"/>
    <property type="match status" value="1"/>
</dbReference>
<feature type="signal peptide" evidence="1">
    <location>
        <begin position="1"/>
        <end position="19"/>
    </location>
</feature>
<name>A0A1G8WJA4_9BACT</name>
<evidence type="ECO:0000313" key="4">
    <source>
        <dbReference type="Proteomes" id="UP000198510"/>
    </source>
</evidence>
<organism evidence="3 4">
    <name type="scientific">Catalinimonas alkaloidigena</name>
    <dbReference type="NCBI Taxonomy" id="1075417"/>
    <lineage>
        <taxon>Bacteria</taxon>
        <taxon>Pseudomonadati</taxon>
        <taxon>Bacteroidota</taxon>
        <taxon>Cytophagia</taxon>
        <taxon>Cytophagales</taxon>
        <taxon>Catalimonadaceae</taxon>
        <taxon>Catalinimonas</taxon>
    </lineage>
</organism>
<accession>A0A1G8WJA4</accession>
<sequence length="260" mass="29245">MNRLLLVLATLLIAPGVWAQDDYYKDVPRQSSPQPRPVRQVNMPFHLYLGAKGGPTWTRLLTDPNQGQLNPTPTYRTGLSVGTHFLLGAKFNGPFSLQVEPGYFQKRSGLELRNSVQPPDTLYEVSYQLEYFSLPIVGKYEFALGRDEGVSVYGLGGIGLNFVVNARERIRLAELQPDVWYDYEGTNRVEATELNLTLGAGLQVPLYRNRAALVGEYRLLYGITNMNRGILDVTLPGGNRYYALYQLSRQASIGVQFFLF</sequence>
<dbReference type="InterPro" id="IPR025665">
    <property type="entry name" value="Beta-barrel_OMP_2"/>
</dbReference>
<proteinExistence type="predicted"/>
<evidence type="ECO:0000259" key="2">
    <source>
        <dbReference type="Pfam" id="PF13568"/>
    </source>
</evidence>
<protein>
    <submittedName>
        <fullName evidence="3">Outer membrane protein beta-barrel domain-containing protein</fullName>
    </submittedName>
</protein>
<keyword evidence="1" id="KW-0732">Signal</keyword>
<dbReference type="InterPro" id="IPR011250">
    <property type="entry name" value="OMP/PagP_B-barrel"/>
</dbReference>
<dbReference type="Pfam" id="PF13568">
    <property type="entry name" value="OMP_b-brl_2"/>
    <property type="match status" value="1"/>
</dbReference>
<dbReference type="AlphaFoldDB" id="A0A1G8WJA4"/>
<dbReference type="STRING" id="1075417.SAMN05421823_101105"/>